<dbReference type="AlphaFoldDB" id="A0A2N1JE34"/>
<dbReference type="SUPFAM" id="SSF52540">
    <property type="entry name" value="P-loop containing nucleoside triphosphate hydrolases"/>
    <property type="match status" value="2"/>
</dbReference>
<evidence type="ECO:0000256" key="2">
    <source>
        <dbReference type="ARBA" id="ARBA00004123"/>
    </source>
</evidence>
<dbReference type="InterPro" id="IPR002464">
    <property type="entry name" value="DNA/RNA_helicase_DEAH_CS"/>
</dbReference>
<evidence type="ECO:0000256" key="18">
    <source>
        <dbReference type="ARBA" id="ARBA00044998"/>
    </source>
</evidence>
<dbReference type="GO" id="GO:0051536">
    <property type="term" value="F:iron-sulfur cluster binding"/>
    <property type="evidence" value="ECO:0007669"/>
    <property type="project" value="UniProtKB-KW"/>
</dbReference>
<dbReference type="GO" id="GO:0006974">
    <property type="term" value="P:DNA damage response"/>
    <property type="evidence" value="ECO:0007669"/>
    <property type="project" value="UniProtKB-ARBA"/>
</dbReference>
<evidence type="ECO:0000256" key="4">
    <source>
        <dbReference type="ARBA" id="ARBA00016387"/>
    </source>
</evidence>
<dbReference type="Proteomes" id="UP000232875">
    <property type="component" value="Unassembled WGS sequence"/>
</dbReference>
<dbReference type="InterPro" id="IPR045028">
    <property type="entry name" value="DinG/Rad3-like"/>
</dbReference>
<feature type="compositionally biased region" description="Basic and acidic residues" evidence="22">
    <location>
        <begin position="135"/>
        <end position="153"/>
    </location>
</feature>
<dbReference type="PROSITE" id="PS51193">
    <property type="entry name" value="HELICASE_ATP_BIND_2"/>
    <property type="match status" value="1"/>
</dbReference>
<keyword evidence="9" id="KW-0347">Helicase</keyword>
<dbReference type="CDD" id="cd18788">
    <property type="entry name" value="SF2_C_XPD"/>
    <property type="match status" value="1"/>
</dbReference>
<evidence type="ECO:0000256" key="10">
    <source>
        <dbReference type="ARBA" id="ARBA00022840"/>
    </source>
</evidence>
<keyword evidence="12" id="KW-0411">Iron-sulfur</keyword>
<dbReference type="GO" id="GO:0046872">
    <property type="term" value="F:metal ion binding"/>
    <property type="evidence" value="ECO:0007669"/>
    <property type="project" value="UniProtKB-KW"/>
</dbReference>
<dbReference type="InterPro" id="IPR010614">
    <property type="entry name" value="RAD3-like_helicase_DEAD"/>
</dbReference>
<evidence type="ECO:0000256" key="22">
    <source>
        <dbReference type="SAM" id="MobiDB-lite"/>
    </source>
</evidence>
<dbReference type="NCBIfam" id="TIGR00604">
    <property type="entry name" value="rad3"/>
    <property type="match status" value="1"/>
</dbReference>
<dbReference type="Pfam" id="PF06733">
    <property type="entry name" value="DEAD_2"/>
    <property type="match status" value="1"/>
</dbReference>
<keyword evidence="10" id="KW-0067">ATP-binding</keyword>
<evidence type="ECO:0000256" key="19">
    <source>
        <dbReference type="ARBA" id="ARBA00045008"/>
    </source>
</evidence>
<feature type="domain" description="Helicase ATP-binding" evidence="23">
    <location>
        <begin position="28"/>
        <end position="438"/>
    </location>
</feature>
<dbReference type="InterPro" id="IPR006554">
    <property type="entry name" value="Helicase-like_DEXD_c2"/>
</dbReference>
<evidence type="ECO:0000256" key="14">
    <source>
        <dbReference type="ARBA" id="ARBA00023242"/>
    </source>
</evidence>
<dbReference type="Gene3D" id="3.40.50.300">
    <property type="entry name" value="P-loop containing nucleotide triphosphate hydrolases"/>
    <property type="match status" value="3"/>
</dbReference>
<evidence type="ECO:0000256" key="8">
    <source>
        <dbReference type="ARBA" id="ARBA00022801"/>
    </source>
</evidence>
<evidence type="ECO:0000256" key="9">
    <source>
        <dbReference type="ARBA" id="ARBA00022806"/>
    </source>
</evidence>
<keyword evidence="13" id="KW-0413">Isomerase</keyword>
<dbReference type="EMBL" id="KZ454988">
    <property type="protein sequence ID" value="PKI84793.1"/>
    <property type="molecule type" value="Genomic_DNA"/>
</dbReference>
<keyword evidence="7" id="KW-0547">Nucleotide-binding</keyword>
<protein>
    <recommendedName>
        <fullName evidence="5">ATP-dependent DNA helicase CHL1</fullName>
        <ecNumber evidence="17">5.6.2.3</ecNumber>
    </recommendedName>
    <alternativeName>
        <fullName evidence="4">ATP-dependent DNA helicase chl1</fullName>
    </alternativeName>
    <alternativeName>
        <fullName evidence="16">Chromosome loss protein 1</fullName>
    </alternativeName>
    <alternativeName>
        <fullName evidence="18 19">DNA 5'-3' helicase CHL1</fullName>
    </alternativeName>
</protein>
<evidence type="ECO:0000256" key="15">
    <source>
        <dbReference type="ARBA" id="ARBA00023306"/>
    </source>
</evidence>
<dbReference type="GO" id="GO:0003677">
    <property type="term" value="F:DNA binding"/>
    <property type="evidence" value="ECO:0007669"/>
    <property type="project" value="InterPro"/>
</dbReference>
<evidence type="ECO:0000256" key="21">
    <source>
        <dbReference type="ARBA" id="ARBA00048954"/>
    </source>
</evidence>
<evidence type="ECO:0000256" key="7">
    <source>
        <dbReference type="ARBA" id="ARBA00022741"/>
    </source>
</evidence>
<feature type="region of interest" description="Disordered" evidence="22">
    <location>
        <begin position="135"/>
        <end position="162"/>
    </location>
</feature>
<evidence type="ECO:0000256" key="3">
    <source>
        <dbReference type="ARBA" id="ARBA00008435"/>
    </source>
</evidence>
<evidence type="ECO:0000256" key="13">
    <source>
        <dbReference type="ARBA" id="ARBA00023235"/>
    </source>
</evidence>
<evidence type="ECO:0000313" key="24">
    <source>
        <dbReference type="EMBL" id="PKI84793.1"/>
    </source>
</evidence>
<dbReference type="GO" id="GO:0043139">
    <property type="term" value="F:5'-3' DNA helicase activity"/>
    <property type="evidence" value="ECO:0007669"/>
    <property type="project" value="UniProtKB-EC"/>
</dbReference>
<dbReference type="EC" id="5.6.2.3" evidence="17"/>
<dbReference type="SMART" id="SM00488">
    <property type="entry name" value="DEXDc2"/>
    <property type="match status" value="1"/>
</dbReference>
<dbReference type="InterPro" id="IPR013020">
    <property type="entry name" value="Rad3/Chl1-like"/>
</dbReference>
<organism evidence="24 25">
    <name type="scientific">Malassezia vespertilionis</name>
    <dbReference type="NCBI Taxonomy" id="2020962"/>
    <lineage>
        <taxon>Eukaryota</taxon>
        <taxon>Fungi</taxon>
        <taxon>Dikarya</taxon>
        <taxon>Basidiomycota</taxon>
        <taxon>Ustilaginomycotina</taxon>
        <taxon>Malasseziomycetes</taxon>
        <taxon>Malasseziales</taxon>
        <taxon>Malasseziaceae</taxon>
        <taxon>Malassezia</taxon>
    </lineage>
</organism>
<comment type="catalytic activity">
    <reaction evidence="21">
        <text>ATP + H2O = ADP + phosphate + H(+)</text>
        <dbReference type="Rhea" id="RHEA:13065"/>
        <dbReference type="ChEBI" id="CHEBI:15377"/>
        <dbReference type="ChEBI" id="CHEBI:15378"/>
        <dbReference type="ChEBI" id="CHEBI:30616"/>
        <dbReference type="ChEBI" id="CHEBI:43474"/>
        <dbReference type="ChEBI" id="CHEBI:456216"/>
        <dbReference type="EC" id="5.6.2.3"/>
    </reaction>
</comment>
<dbReference type="PANTHER" id="PTHR11472">
    <property type="entry name" value="DNA REPAIR DEAD HELICASE RAD3/XP-D SUBFAMILY MEMBER"/>
    <property type="match status" value="1"/>
</dbReference>
<keyword evidence="11" id="KW-0408">Iron</keyword>
<evidence type="ECO:0000256" key="5">
    <source>
        <dbReference type="ARBA" id="ARBA00017386"/>
    </source>
</evidence>
<comment type="cofactor">
    <cofactor evidence="1">
        <name>[4Fe-4S] cluster</name>
        <dbReference type="ChEBI" id="CHEBI:49883"/>
    </cofactor>
</comment>
<dbReference type="SMART" id="SM00491">
    <property type="entry name" value="HELICc2"/>
    <property type="match status" value="1"/>
</dbReference>
<keyword evidence="15" id="KW-0131">Cell cycle</keyword>
<proteinExistence type="inferred from homology"/>
<dbReference type="STRING" id="2020962.A0A2N1JE34"/>
<evidence type="ECO:0000256" key="1">
    <source>
        <dbReference type="ARBA" id="ARBA00001966"/>
    </source>
</evidence>
<keyword evidence="6" id="KW-0479">Metal-binding</keyword>
<evidence type="ECO:0000259" key="23">
    <source>
        <dbReference type="PROSITE" id="PS51193"/>
    </source>
</evidence>
<evidence type="ECO:0000256" key="16">
    <source>
        <dbReference type="ARBA" id="ARBA00029709"/>
    </source>
</evidence>
<gene>
    <name evidence="24" type="primary">CHL1</name>
    <name evidence="24" type="ORF">MVES_000919</name>
</gene>
<dbReference type="GO" id="GO:0006139">
    <property type="term" value="P:nucleobase-containing compound metabolic process"/>
    <property type="evidence" value="ECO:0007669"/>
    <property type="project" value="InterPro"/>
</dbReference>
<reference evidence="24 25" key="1">
    <citation type="submission" date="2017-10" db="EMBL/GenBank/DDBJ databases">
        <title>A novel species of cold-tolerant Malassezia isolated from bats.</title>
        <authorList>
            <person name="Lorch J.M."/>
            <person name="Palmer J.M."/>
            <person name="Vanderwolf K.J."/>
            <person name="Schmidt K.Z."/>
            <person name="Verant M.L."/>
            <person name="Weller T.J."/>
            <person name="Blehert D.S."/>
        </authorList>
    </citation>
    <scope>NUCLEOTIDE SEQUENCE [LARGE SCALE GENOMIC DNA]</scope>
    <source>
        <strain evidence="24 25">NWHC:44797-103</strain>
    </source>
</reference>
<comment type="function">
    <text evidence="20">ATP-dependent DNA helicase important for chromosome transmission and normal cell cycle progression in G(2)/M. May have a role in changing DNA topology to allow the loading of proteins involved in maintaining sister chromatid cohesion in the vicinity of the centromeres. Has a specific role in chromosome segregation during meiosis II.</text>
</comment>
<evidence type="ECO:0000256" key="17">
    <source>
        <dbReference type="ARBA" id="ARBA00044969"/>
    </source>
</evidence>
<dbReference type="PROSITE" id="PS00690">
    <property type="entry name" value="DEAH_ATP_HELICASE"/>
    <property type="match status" value="1"/>
</dbReference>
<accession>A0A2N1JE34</accession>
<name>A0A2N1JE34_9BASI</name>
<comment type="subcellular location">
    <subcellularLocation>
        <location evidence="2">Nucleus</location>
    </subcellularLocation>
</comment>
<comment type="similarity">
    <text evidence="3">Belongs to the DEAD box helicase family. DEAH subfamily. DDX11/CHL1 sub-subfamily.</text>
</comment>
<evidence type="ECO:0000313" key="25">
    <source>
        <dbReference type="Proteomes" id="UP000232875"/>
    </source>
</evidence>
<dbReference type="Pfam" id="PF13307">
    <property type="entry name" value="Helicase_C_2"/>
    <property type="match status" value="1"/>
</dbReference>
<evidence type="ECO:0000256" key="20">
    <source>
        <dbReference type="ARBA" id="ARBA00045702"/>
    </source>
</evidence>
<keyword evidence="14" id="KW-0539">Nucleus</keyword>
<dbReference type="GO" id="GO:0005524">
    <property type="term" value="F:ATP binding"/>
    <property type="evidence" value="ECO:0007669"/>
    <property type="project" value="UniProtKB-KW"/>
</dbReference>
<dbReference type="GO" id="GO:0005634">
    <property type="term" value="C:nucleus"/>
    <property type="evidence" value="ECO:0007669"/>
    <property type="project" value="UniProtKB-SubCell"/>
</dbReference>
<dbReference type="GO" id="GO:0034085">
    <property type="term" value="P:establishment of sister chromatid cohesion"/>
    <property type="evidence" value="ECO:0007669"/>
    <property type="project" value="TreeGrafter"/>
</dbReference>
<dbReference type="InterPro" id="IPR027417">
    <property type="entry name" value="P-loop_NTPase"/>
</dbReference>
<dbReference type="InterPro" id="IPR006555">
    <property type="entry name" value="ATP-dep_Helicase_C"/>
</dbReference>
<dbReference type="OrthoDB" id="267079at2759"/>
<dbReference type="InterPro" id="IPR014013">
    <property type="entry name" value="Helic_SF1/SF2_ATP-bd_DinG/Rad3"/>
</dbReference>
<evidence type="ECO:0000256" key="12">
    <source>
        <dbReference type="ARBA" id="ARBA00023014"/>
    </source>
</evidence>
<evidence type="ECO:0000256" key="11">
    <source>
        <dbReference type="ARBA" id="ARBA00023004"/>
    </source>
</evidence>
<keyword evidence="25" id="KW-1185">Reference proteome</keyword>
<dbReference type="GO" id="GO:0016818">
    <property type="term" value="F:hydrolase activity, acting on acid anhydrides, in phosphorus-containing anhydrides"/>
    <property type="evidence" value="ECO:0007669"/>
    <property type="project" value="InterPro"/>
</dbReference>
<evidence type="ECO:0000256" key="6">
    <source>
        <dbReference type="ARBA" id="ARBA00022723"/>
    </source>
</evidence>
<keyword evidence="8" id="KW-0378">Hydrolase</keyword>
<dbReference type="PANTHER" id="PTHR11472:SF41">
    <property type="entry name" value="ATP-DEPENDENT DNA HELICASE DDX11-RELATED"/>
    <property type="match status" value="1"/>
</dbReference>
<sequence>MHAPTSLVLATPGSELEDVDGFKTTLQSRAFHFPYPVAYGIQLQLMAQLFEVIEHGKVGVFESPTGTGKTLSLLCSAFTWLALNRQRAVVGTLRGNAEQADEEPNWVVAHDEEKQREMLEASENEIRAKLRKVREHQSNLRLDPAHRSESENARKKRRVDEEYDSDTAYLIDEYDETSRTIRRTKDNGDAYAFLSAEARAMMEEYESSFAPREDATEPSTTPKIYYASRTHSQLSQLVHELKKTEFGTASEAHDPVRSVSLGSRKQMCINPSVRDLGATYGTEAMNERCMDLMESGKSKLRCSYLPPMDHAGQQKMDAFRDRALAEVHDIEELVRVGKDMHVCPYFGARNSVRQAELVTLPYNMLLQRDARDALQLSLDDSVVIIDEAHNLIDTILATYSAELSQTHIQQATEQVRAYLHRFSLRLKGTNEEHLRTLQVLLSALQAYCTAKIQAFGDTAEIVTETLTTVQFTAALGGTVDLINLVRLEHWLKDTRIARKISGYADKQWVQEHGKDCPRRNKMQAMHLFEGFLLALSNRAVNGKVMVTVSPASTEQDRHVHFKYLLLNPAEAFQPLLDAARSVILAGGTMEPMSEFQTQLFDGVSRDQFQAFSCAHIVPQENILGAIVNTGPKGTRLEFTYDAWKKPALLDDLANALSNYCNIIPHGIIVFLPSYASLNMTMARWKITGALDRIAKRKRIFMEPKHTQEVDGVLHSYAAAITAPSQNGSRGAILFAVVGAKLSEGINFQDDLARCVVMVGLPFPNSKSKELSERMEYLRKTEPSASGTVDKGRELYLNLCMRAVNQSMGRAIRHRNDHAVFLLLDHRFGRHDIISRLPKWIRSETRVYERFGNSISSIAAFFRGKRRAGHA</sequence>